<evidence type="ECO:0000256" key="1">
    <source>
        <dbReference type="ARBA" id="ARBA00005010"/>
    </source>
</evidence>
<dbReference type="GO" id="GO:0004325">
    <property type="term" value="F:ferrochelatase activity"/>
    <property type="evidence" value="ECO:0007669"/>
    <property type="project" value="InterPro"/>
</dbReference>
<evidence type="ECO:0000313" key="7">
    <source>
        <dbReference type="EMBL" id="AKG91206.1"/>
    </source>
</evidence>
<dbReference type="UniPathway" id="UPA00262">
    <property type="reaction ID" value="UER00222"/>
</dbReference>
<proteinExistence type="predicted"/>
<organism evidence="7 8">
    <name type="scientific">Geoglobus ahangari</name>
    <dbReference type="NCBI Taxonomy" id="113653"/>
    <lineage>
        <taxon>Archaea</taxon>
        <taxon>Methanobacteriati</taxon>
        <taxon>Methanobacteriota</taxon>
        <taxon>Archaeoglobi</taxon>
        <taxon>Archaeoglobales</taxon>
        <taxon>Archaeoglobaceae</taxon>
        <taxon>Geoglobus</taxon>
    </lineage>
</organism>
<keyword evidence="3 7" id="KW-0560">Oxidoreductase</keyword>
<dbReference type="HOGENOM" id="CLU_011276_8_2_2"/>
<evidence type="ECO:0000256" key="5">
    <source>
        <dbReference type="ARBA" id="ARBA00023244"/>
    </source>
</evidence>
<evidence type="ECO:0000256" key="2">
    <source>
        <dbReference type="ARBA" id="ARBA00012400"/>
    </source>
</evidence>
<dbReference type="NCBIfam" id="TIGR01470">
    <property type="entry name" value="cysG_Nterm"/>
    <property type="match status" value="1"/>
</dbReference>
<dbReference type="PANTHER" id="PTHR35330:SF1">
    <property type="entry name" value="SIROHEME BIOSYNTHESIS PROTEIN MET8"/>
    <property type="match status" value="1"/>
</dbReference>
<sequence length="229" mass="25956">MRIPLYIEFSGKNVLIIGGGGVGTSRAKKFLSAGARVRVLSIEFSDELKEMDVELIKGDARDESLLEEHIGWCDLVTVAIPDTSVNDAVVRLAKKHRALVNLANDAERTEVVVPFDGEVDGIRFAVTTEGKSGVVARAVRDKFLQILREDEELLNLLRAMDFLKRYMKENEVPVNVRMKMYFAVSGDEEFKRLVREGRIEEAKEFAIKYLREYLEGKRDVDDSVVKINF</sequence>
<keyword evidence="4" id="KW-0520">NAD</keyword>
<dbReference type="InParanoid" id="A0A0F7DBJ6"/>
<dbReference type="FunCoup" id="A0A0F7DBJ6">
    <property type="interactions" value="71"/>
</dbReference>
<gene>
    <name evidence="7" type="ORF">GAH_01503</name>
</gene>
<dbReference type="GeneID" id="24804073"/>
<evidence type="ECO:0000256" key="6">
    <source>
        <dbReference type="ARBA" id="ARBA00047561"/>
    </source>
</evidence>
<dbReference type="PATRIC" id="fig|113653.22.peg.1486"/>
<dbReference type="KEGG" id="gah:GAH_01503"/>
<evidence type="ECO:0000313" key="8">
    <source>
        <dbReference type="Proteomes" id="UP000034723"/>
    </source>
</evidence>
<name>A0A0F7DBJ6_9EURY</name>
<evidence type="ECO:0000256" key="3">
    <source>
        <dbReference type="ARBA" id="ARBA00023002"/>
    </source>
</evidence>
<accession>A0A0F7DBJ6</accession>
<dbReference type="RefSeq" id="WP_048095850.1">
    <property type="nucleotide sequence ID" value="NZ_CP011267.1"/>
</dbReference>
<dbReference type="EMBL" id="CP011267">
    <property type="protein sequence ID" value="AKG91206.1"/>
    <property type="molecule type" value="Genomic_DNA"/>
</dbReference>
<dbReference type="SUPFAM" id="SSF75615">
    <property type="entry name" value="Siroheme synthase middle domains-like"/>
    <property type="match status" value="1"/>
</dbReference>
<comment type="catalytic activity">
    <reaction evidence="6">
        <text>precorrin-2 + NAD(+) = sirohydrochlorin + NADH + 2 H(+)</text>
        <dbReference type="Rhea" id="RHEA:15613"/>
        <dbReference type="ChEBI" id="CHEBI:15378"/>
        <dbReference type="ChEBI" id="CHEBI:57540"/>
        <dbReference type="ChEBI" id="CHEBI:57945"/>
        <dbReference type="ChEBI" id="CHEBI:58351"/>
        <dbReference type="ChEBI" id="CHEBI:58827"/>
        <dbReference type="EC" id="1.3.1.76"/>
    </reaction>
</comment>
<dbReference type="GO" id="GO:0043115">
    <property type="term" value="F:precorrin-2 dehydrogenase activity"/>
    <property type="evidence" value="ECO:0007669"/>
    <property type="project" value="UniProtKB-EC"/>
</dbReference>
<dbReference type="InterPro" id="IPR028161">
    <property type="entry name" value="Met8-like"/>
</dbReference>
<evidence type="ECO:0000256" key="4">
    <source>
        <dbReference type="ARBA" id="ARBA00023027"/>
    </source>
</evidence>
<dbReference type="EC" id="1.3.1.76" evidence="2"/>
<dbReference type="Gene3D" id="3.40.50.720">
    <property type="entry name" value="NAD(P)-binding Rossmann-like Domain"/>
    <property type="match status" value="1"/>
</dbReference>
<dbReference type="SUPFAM" id="SSF51735">
    <property type="entry name" value="NAD(P)-binding Rossmann-fold domains"/>
    <property type="match status" value="1"/>
</dbReference>
<dbReference type="Pfam" id="PF13241">
    <property type="entry name" value="NAD_binding_7"/>
    <property type="match status" value="1"/>
</dbReference>
<dbReference type="GO" id="GO:0019354">
    <property type="term" value="P:siroheme biosynthetic process"/>
    <property type="evidence" value="ECO:0007669"/>
    <property type="project" value="UniProtKB-UniPathway"/>
</dbReference>
<comment type="pathway">
    <text evidence="1">Porphyrin-containing compound metabolism; siroheme biosynthesis; sirohydrochlorin from precorrin-2: step 1/1.</text>
</comment>
<keyword evidence="5" id="KW-0627">Porphyrin biosynthesis</keyword>
<dbReference type="InterPro" id="IPR006367">
    <property type="entry name" value="Sirohaem_synthase_N"/>
</dbReference>
<dbReference type="AlphaFoldDB" id="A0A0F7DBJ6"/>
<dbReference type="OrthoDB" id="10510at2157"/>
<keyword evidence="8" id="KW-1185">Reference proteome</keyword>
<protein>
    <recommendedName>
        <fullName evidence="2">precorrin-2 dehydrogenase</fullName>
        <ecNumber evidence="2">1.3.1.76</ecNumber>
    </recommendedName>
</protein>
<dbReference type="PANTHER" id="PTHR35330">
    <property type="entry name" value="SIROHEME BIOSYNTHESIS PROTEIN MET8"/>
    <property type="match status" value="1"/>
</dbReference>
<dbReference type="InterPro" id="IPR036291">
    <property type="entry name" value="NAD(P)-bd_dom_sf"/>
</dbReference>
<dbReference type="Proteomes" id="UP000034723">
    <property type="component" value="Chromosome"/>
</dbReference>
<reference evidence="7 8" key="1">
    <citation type="submission" date="2015-04" db="EMBL/GenBank/DDBJ databases">
        <title>The complete genome sequence of the hyperthermophilic, obligate iron-reducing archaeon Geoglobus ahangari strain 234T.</title>
        <authorList>
            <person name="Manzella M.P."/>
            <person name="Holmes D.E."/>
            <person name="Rocheleau J.M."/>
            <person name="Chung A."/>
            <person name="Reguera G."/>
            <person name="Kashefi K."/>
        </authorList>
    </citation>
    <scope>NUCLEOTIDE SEQUENCE [LARGE SCALE GENOMIC DNA]</scope>
    <source>
        <strain evidence="7 8">234</strain>
    </source>
</reference>
<keyword evidence="7" id="KW-0456">Lyase</keyword>
<dbReference type="STRING" id="113653.GAH_01503"/>